<keyword evidence="2" id="KW-0808">Transferase</keyword>
<dbReference type="GO" id="GO:0006909">
    <property type="term" value="P:phagocytosis"/>
    <property type="evidence" value="ECO:0007669"/>
    <property type="project" value="TreeGrafter"/>
</dbReference>
<evidence type="ECO:0000313" key="3">
    <source>
        <dbReference type="Proteomes" id="UP001174909"/>
    </source>
</evidence>
<dbReference type="GO" id="GO:0043235">
    <property type="term" value="C:receptor complex"/>
    <property type="evidence" value="ECO:0007669"/>
    <property type="project" value="TreeGrafter"/>
</dbReference>
<proteinExistence type="predicted"/>
<dbReference type="InterPro" id="IPR008266">
    <property type="entry name" value="Tyr_kinase_AS"/>
</dbReference>
<dbReference type="Pfam" id="PF07714">
    <property type="entry name" value="PK_Tyr_Ser-Thr"/>
    <property type="match status" value="1"/>
</dbReference>
<protein>
    <submittedName>
        <fullName evidence="2">Tyrosine-protein kinase transforming protein SEA</fullName>
    </submittedName>
</protein>
<dbReference type="GO" id="GO:0016477">
    <property type="term" value="P:cell migration"/>
    <property type="evidence" value="ECO:0007669"/>
    <property type="project" value="TreeGrafter"/>
</dbReference>
<dbReference type="PROSITE" id="PS50011">
    <property type="entry name" value="PROTEIN_KINASE_DOM"/>
    <property type="match status" value="1"/>
</dbReference>
<dbReference type="InterPro" id="IPR050122">
    <property type="entry name" value="RTK"/>
</dbReference>
<evidence type="ECO:0000259" key="1">
    <source>
        <dbReference type="PROSITE" id="PS50011"/>
    </source>
</evidence>
<dbReference type="InterPro" id="IPR020635">
    <property type="entry name" value="Tyr_kinase_cat_dom"/>
</dbReference>
<dbReference type="SUPFAM" id="SSF56112">
    <property type="entry name" value="Protein kinase-like (PK-like)"/>
    <property type="match status" value="1"/>
</dbReference>
<feature type="non-terminal residue" evidence="2">
    <location>
        <position position="179"/>
    </location>
</feature>
<reference evidence="2" key="1">
    <citation type="submission" date="2023-03" db="EMBL/GenBank/DDBJ databases">
        <authorList>
            <person name="Steffen K."/>
            <person name="Cardenas P."/>
        </authorList>
    </citation>
    <scope>NUCLEOTIDE SEQUENCE</scope>
</reference>
<dbReference type="EMBL" id="CASHTH010003007">
    <property type="protein sequence ID" value="CAI8038713.1"/>
    <property type="molecule type" value="Genomic_DNA"/>
</dbReference>
<organism evidence="2 3">
    <name type="scientific">Geodia barretti</name>
    <name type="common">Barrett's horny sponge</name>
    <dbReference type="NCBI Taxonomy" id="519541"/>
    <lineage>
        <taxon>Eukaryota</taxon>
        <taxon>Metazoa</taxon>
        <taxon>Porifera</taxon>
        <taxon>Demospongiae</taxon>
        <taxon>Heteroscleromorpha</taxon>
        <taxon>Tetractinellida</taxon>
        <taxon>Astrophorina</taxon>
        <taxon>Geodiidae</taxon>
        <taxon>Geodia</taxon>
    </lineage>
</organism>
<dbReference type="PANTHER" id="PTHR24416">
    <property type="entry name" value="TYROSINE-PROTEIN KINASE RECEPTOR"/>
    <property type="match status" value="1"/>
</dbReference>
<dbReference type="GO" id="GO:0007169">
    <property type="term" value="P:cell surface receptor protein tyrosine kinase signaling pathway"/>
    <property type="evidence" value="ECO:0007669"/>
    <property type="project" value="TreeGrafter"/>
</dbReference>
<feature type="domain" description="Protein kinase" evidence="1">
    <location>
        <begin position="1"/>
        <end position="179"/>
    </location>
</feature>
<dbReference type="Gene3D" id="3.30.200.20">
    <property type="entry name" value="Phosphorylase Kinase, domain 1"/>
    <property type="match status" value="1"/>
</dbReference>
<dbReference type="Proteomes" id="UP001174909">
    <property type="component" value="Unassembled WGS sequence"/>
</dbReference>
<accession>A0AA35SZH0</accession>
<dbReference type="PANTHER" id="PTHR24416:SF564">
    <property type="entry name" value="MACROPHAGE-STIMULATING PROTEIN RECEPTOR"/>
    <property type="match status" value="1"/>
</dbReference>
<keyword evidence="3" id="KW-1185">Reference proteome</keyword>
<dbReference type="InterPro" id="IPR011009">
    <property type="entry name" value="Kinase-like_dom_sf"/>
</dbReference>
<name>A0AA35SZH0_GEOBA</name>
<dbReference type="SMART" id="SM00219">
    <property type="entry name" value="TyrKc"/>
    <property type="match status" value="1"/>
</dbReference>
<keyword evidence="2" id="KW-0418">Kinase</keyword>
<dbReference type="PROSITE" id="PS00109">
    <property type="entry name" value="PROTEIN_KINASE_TYR"/>
    <property type="match status" value="1"/>
</dbReference>
<dbReference type="Gene3D" id="1.10.510.10">
    <property type="entry name" value="Transferase(Phosphotransferase) domain 1"/>
    <property type="match status" value="1"/>
</dbReference>
<dbReference type="InterPro" id="IPR000719">
    <property type="entry name" value="Prot_kinase_dom"/>
</dbReference>
<dbReference type="GO" id="GO:0005886">
    <property type="term" value="C:plasma membrane"/>
    <property type="evidence" value="ECO:0007669"/>
    <property type="project" value="TreeGrafter"/>
</dbReference>
<gene>
    <name evidence="2" type="ORF">GBAR_LOCUS21582</name>
</gene>
<comment type="caution">
    <text evidence="2">The sequence shown here is derived from an EMBL/GenBank/DDBJ whole genome shotgun (WGS) entry which is preliminary data.</text>
</comment>
<dbReference type="GO" id="GO:0004714">
    <property type="term" value="F:transmembrane receptor protein tyrosine kinase activity"/>
    <property type="evidence" value="ECO:0007669"/>
    <property type="project" value="TreeGrafter"/>
</dbReference>
<dbReference type="InterPro" id="IPR001245">
    <property type="entry name" value="Ser-Thr/Tyr_kinase_cat_dom"/>
</dbReference>
<dbReference type="PRINTS" id="PR00109">
    <property type="entry name" value="TYRKINASE"/>
</dbReference>
<sequence>MVYKGYLSTAIGKELVAVKTGKALFSSSDMERLAKEVSTMLSFKHTNVMSLVGVCIDEEIPLLIMPFMSNGCVLEFVKHHKDELLCINATAPQVISAKKTLLNICHQISKGMEYLAMQKFVHRDLAARNCMIDRNGEIKVADFGLTEDMYGTNYFRRRKSVTGSEEKVPLRWMAAESIE</sequence>
<dbReference type="AlphaFoldDB" id="A0AA35SZH0"/>
<evidence type="ECO:0000313" key="2">
    <source>
        <dbReference type="EMBL" id="CAI8038713.1"/>
    </source>
</evidence>
<dbReference type="GO" id="GO:0005524">
    <property type="term" value="F:ATP binding"/>
    <property type="evidence" value="ECO:0007669"/>
    <property type="project" value="InterPro"/>
</dbReference>